<evidence type="ECO:0000256" key="2">
    <source>
        <dbReference type="SAM" id="SignalP"/>
    </source>
</evidence>
<name>A0A380RTR7_FIBSU</name>
<feature type="signal peptide" evidence="2">
    <location>
        <begin position="1"/>
        <end position="18"/>
    </location>
</feature>
<proteinExistence type="predicted"/>
<protein>
    <recommendedName>
        <fullName evidence="5">Lipoprotein</fullName>
    </recommendedName>
</protein>
<gene>
    <name evidence="3" type="ORF">SAMN05661053_0118</name>
</gene>
<reference evidence="3 4" key="1">
    <citation type="submission" date="2017-08" db="EMBL/GenBank/DDBJ databases">
        <authorList>
            <person name="de Groot N.N."/>
        </authorList>
    </citation>
    <scope>NUCLEOTIDE SEQUENCE [LARGE SCALE GENOMIC DNA]</scope>
    <source>
        <strain evidence="3 4">HM2</strain>
    </source>
</reference>
<keyword evidence="2" id="KW-0732">Signal</keyword>
<keyword evidence="1" id="KW-0812">Transmembrane</keyword>
<evidence type="ECO:0000256" key="1">
    <source>
        <dbReference type="SAM" id="Phobius"/>
    </source>
</evidence>
<organism evidence="3 4">
    <name type="scientific">Fibrobacter succinogenes</name>
    <name type="common">Bacteroides succinogenes</name>
    <dbReference type="NCBI Taxonomy" id="833"/>
    <lineage>
        <taxon>Bacteria</taxon>
        <taxon>Pseudomonadati</taxon>
        <taxon>Fibrobacterota</taxon>
        <taxon>Fibrobacteria</taxon>
        <taxon>Fibrobacterales</taxon>
        <taxon>Fibrobacteraceae</taxon>
        <taxon>Fibrobacter</taxon>
    </lineage>
</organism>
<feature type="transmembrane region" description="Helical" evidence="1">
    <location>
        <begin position="126"/>
        <end position="145"/>
    </location>
</feature>
<dbReference type="Proteomes" id="UP000255423">
    <property type="component" value="Unassembled WGS sequence"/>
</dbReference>
<evidence type="ECO:0008006" key="5">
    <source>
        <dbReference type="Google" id="ProtNLM"/>
    </source>
</evidence>
<feature type="transmembrane region" description="Helical" evidence="1">
    <location>
        <begin position="98"/>
        <end position="117"/>
    </location>
</feature>
<dbReference type="EMBL" id="UHJL01000001">
    <property type="protein sequence ID" value="SUQ18896.1"/>
    <property type="molecule type" value="Genomic_DNA"/>
</dbReference>
<keyword evidence="1" id="KW-1133">Transmembrane helix</keyword>
<sequence>MRLFLFTVLLVLANMSFAQSVWDQYPPKGSTPIVKNEPEVSQNESMYSRPRLEKIVYSYGSWYAGTRKISDSEMESLVSTNPDAAAELQRGKTLYKRALVLSAVGGAALGLGVCFWVDDISGGKPLTIGGGAVALFAIVLGGISGNHMTSAVEIYNKSLGYDTSLQIKIAPTPQGGAALAFAF</sequence>
<feature type="chain" id="PRO_5017029073" description="Lipoprotein" evidence="2">
    <location>
        <begin position="19"/>
        <end position="183"/>
    </location>
</feature>
<dbReference type="RefSeq" id="WP_109571718.1">
    <property type="nucleotide sequence ID" value="NZ_UHJL01000001.1"/>
</dbReference>
<accession>A0A380RTR7</accession>
<evidence type="ECO:0000313" key="3">
    <source>
        <dbReference type="EMBL" id="SUQ18896.1"/>
    </source>
</evidence>
<keyword evidence="1" id="KW-0472">Membrane</keyword>
<evidence type="ECO:0000313" key="4">
    <source>
        <dbReference type="Proteomes" id="UP000255423"/>
    </source>
</evidence>
<dbReference type="AlphaFoldDB" id="A0A380RTR7"/>